<keyword evidence="5" id="KW-1185">Reference proteome</keyword>
<evidence type="ECO:0000256" key="1">
    <source>
        <dbReference type="ARBA" id="ARBA00005125"/>
    </source>
</evidence>
<evidence type="ECO:0000259" key="3">
    <source>
        <dbReference type="Pfam" id="PF01370"/>
    </source>
</evidence>
<dbReference type="SUPFAM" id="SSF51735">
    <property type="entry name" value="NAD(P)-binding Rossmann-fold domains"/>
    <property type="match status" value="1"/>
</dbReference>
<feature type="domain" description="NAD-dependent epimerase/dehydratase" evidence="3">
    <location>
        <begin position="11"/>
        <end position="253"/>
    </location>
</feature>
<evidence type="ECO:0000313" key="5">
    <source>
        <dbReference type="Proteomes" id="UP000051863"/>
    </source>
</evidence>
<protein>
    <submittedName>
        <fullName evidence="4">NAD-dependent dehydratase</fullName>
    </submittedName>
</protein>
<comment type="similarity">
    <text evidence="2">Belongs to the NAD(P)-dependent epimerase/dehydratase family.</text>
</comment>
<proteinExistence type="inferred from homology"/>
<dbReference type="InterPro" id="IPR001509">
    <property type="entry name" value="Epimerase_deHydtase"/>
</dbReference>
<evidence type="ECO:0000256" key="2">
    <source>
        <dbReference type="ARBA" id="ARBA00007637"/>
    </source>
</evidence>
<dbReference type="EMBL" id="LDJJ01000026">
    <property type="protein sequence ID" value="KRG67955.1"/>
    <property type="molecule type" value="Genomic_DNA"/>
</dbReference>
<dbReference type="Pfam" id="PF01370">
    <property type="entry name" value="Epimerase"/>
    <property type="match status" value="1"/>
</dbReference>
<sequence>MNAALDGKHLLLTGATGFFGKWLLALLQRLNAGGTHIQVIALSRDPARFLVAHPEHAGEPWLRWIISDVRALAAVHDSPVDLVLHAATDTSSRAHEQPLEIFASVIDGTRRVLEYAHRNGASRLLLTGSGAQYGAIPDGQPAKESSALACDSRLALNIYGESKRMQETLAAVYMHQTGIDVVMTRCFAFSGPGLALDGHFAIGNFVRDALRGHGITLNSSGQAMRSYLHGADLAVWLLILLAEGTAGHAYNVGSDQALSVAELAVLVQQRLAPDAQLSILGRADGPRSYYVPAIDEARALGLAPWTSLEDSIDAMASWARAYNNRVVPESLVS</sequence>
<comment type="pathway">
    <text evidence="1">Bacterial outer membrane biogenesis; LPS O-antigen biosynthesis.</text>
</comment>
<name>A0A0R0CRY2_9GAMM</name>
<dbReference type="InterPro" id="IPR036291">
    <property type="entry name" value="NAD(P)-bd_dom_sf"/>
</dbReference>
<dbReference type="Gene3D" id="3.40.50.720">
    <property type="entry name" value="NAD(P)-binding Rossmann-like Domain"/>
    <property type="match status" value="1"/>
</dbReference>
<reference evidence="4 5" key="1">
    <citation type="submission" date="2015-05" db="EMBL/GenBank/DDBJ databases">
        <title>Genome sequencing and analysis of members of genus Stenotrophomonas.</title>
        <authorList>
            <person name="Patil P.P."/>
            <person name="Midha S."/>
            <person name="Patil P.B."/>
        </authorList>
    </citation>
    <scope>NUCLEOTIDE SEQUENCE [LARGE SCALE GENOMIC DNA]</scope>
    <source>
        <strain evidence="4 5">DSM 18941</strain>
    </source>
</reference>
<evidence type="ECO:0000313" key="4">
    <source>
        <dbReference type="EMBL" id="KRG67955.1"/>
    </source>
</evidence>
<accession>A0A0R0CRY2</accession>
<gene>
    <name evidence="4" type="ORF">ABB27_08005</name>
</gene>
<organism evidence="4 5">
    <name type="scientific">Stenotrophomonas terrae</name>
    <dbReference type="NCBI Taxonomy" id="405446"/>
    <lineage>
        <taxon>Bacteria</taxon>
        <taxon>Pseudomonadati</taxon>
        <taxon>Pseudomonadota</taxon>
        <taxon>Gammaproteobacteria</taxon>
        <taxon>Lysobacterales</taxon>
        <taxon>Lysobacteraceae</taxon>
        <taxon>Stenotrophomonas</taxon>
    </lineage>
</organism>
<dbReference type="AlphaFoldDB" id="A0A0R0CRY2"/>
<dbReference type="PATRIC" id="fig|405446.3.peg.1049"/>
<dbReference type="Proteomes" id="UP000051863">
    <property type="component" value="Unassembled WGS sequence"/>
</dbReference>
<comment type="caution">
    <text evidence="4">The sequence shown here is derived from an EMBL/GenBank/DDBJ whole genome shotgun (WGS) entry which is preliminary data.</text>
</comment>
<dbReference type="PANTHER" id="PTHR43000">
    <property type="entry name" value="DTDP-D-GLUCOSE 4,6-DEHYDRATASE-RELATED"/>
    <property type="match status" value="1"/>
</dbReference>